<name>A0AA37HEZ1_9HYPH</name>
<protein>
    <submittedName>
        <fullName evidence="1">Uncharacterized protein</fullName>
    </submittedName>
</protein>
<dbReference type="RefSeq" id="WP_099901544.1">
    <property type="nucleotide sequence ID" value="NZ_BPQJ01000024.1"/>
</dbReference>
<comment type="caution">
    <text evidence="1">The sequence shown here is derived from an EMBL/GenBank/DDBJ whole genome shotgun (WGS) entry which is preliminary data.</text>
</comment>
<evidence type="ECO:0000313" key="2">
    <source>
        <dbReference type="Proteomes" id="UP001055286"/>
    </source>
</evidence>
<organism evidence="1 2">
    <name type="scientific">Methylobacterium frigidaeris</name>
    <dbReference type="NCBI Taxonomy" id="2038277"/>
    <lineage>
        <taxon>Bacteria</taxon>
        <taxon>Pseudomonadati</taxon>
        <taxon>Pseudomonadota</taxon>
        <taxon>Alphaproteobacteria</taxon>
        <taxon>Hyphomicrobiales</taxon>
        <taxon>Methylobacteriaceae</taxon>
        <taxon>Methylobacterium</taxon>
    </lineage>
</organism>
<reference evidence="1" key="2">
    <citation type="submission" date="2021-08" db="EMBL/GenBank/DDBJ databases">
        <authorList>
            <person name="Tani A."/>
            <person name="Ola A."/>
            <person name="Ogura Y."/>
            <person name="Katsura K."/>
            <person name="Hayashi T."/>
        </authorList>
    </citation>
    <scope>NUCLEOTIDE SEQUENCE</scope>
    <source>
        <strain evidence="1">JCM 32048</strain>
    </source>
</reference>
<proteinExistence type="predicted"/>
<evidence type="ECO:0000313" key="1">
    <source>
        <dbReference type="EMBL" id="GJD64354.1"/>
    </source>
</evidence>
<keyword evidence="2" id="KW-1185">Reference proteome</keyword>
<accession>A0AA37HEZ1</accession>
<dbReference type="EMBL" id="BPQJ01000024">
    <property type="protein sequence ID" value="GJD64354.1"/>
    <property type="molecule type" value="Genomic_DNA"/>
</dbReference>
<dbReference type="Proteomes" id="UP001055286">
    <property type="component" value="Unassembled WGS sequence"/>
</dbReference>
<reference evidence="1" key="1">
    <citation type="journal article" date="2016" name="Front. Microbiol.">
        <title>Genome Sequence of the Piezophilic, Mesophilic Sulfate-Reducing Bacterium Desulfovibrio indicus J2T.</title>
        <authorList>
            <person name="Cao J."/>
            <person name="Maignien L."/>
            <person name="Shao Z."/>
            <person name="Alain K."/>
            <person name="Jebbar M."/>
        </authorList>
    </citation>
    <scope>NUCLEOTIDE SEQUENCE</scope>
    <source>
        <strain evidence="1">JCM 32048</strain>
    </source>
</reference>
<gene>
    <name evidence="1" type="ORF">MPEAHAMD_4535</name>
</gene>
<sequence>MIDIDFPDAVQWRVATHVHDWLGGDALRALLGGWAKHGLIGRPSEFEVGDDDDPWIVEDAETLADAILRVPRNRAGGVSGRMRGDQPRPWGLSFILAAFDTQGGRTEGYSIVNLNLPRGESERNSAALLNCFEELCRPDRCEYASIHPRLRAEELRMFAYTPPLTIAPMFAGLFWANFLGPGTIEAFDVGAIDSLAVARRRWFGDRGVAIVVTEDIASICTPKGEKRLIALTDQLRAAVAPN</sequence>
<dbReference type="AlphaFoldDB" id="A0AA37HEZ1"/>